<feature type="transmembrane region" description="Helical" evidence="1">
    <location>
        <begin position="124"/>
        <end position="142"/>
    </location>
</feature>
<evidence type="ECO:0008006" key="4">
    <source>
        <dbReference type="Google" id="ProtNLM"/>
    </source>
</evidence>
<dbReference type="EMBL" id="OBEH01000002">
    <property type="protein sequence ID" value="SNY99684.1"/>
    <property type="molecule type" value="Genomic_DNA"/>
</dbReference>
<keyword evidence="1" id="KW-1133">Transmembrane helix</keyword>
<organism evidence="2 3">
    <name type="scientific">Flagellimonas pacifica</name>
    <dbReference type="NCBI Taxonomy" id="1247520"/>
    <lineage>
        <taxon>Bacteria</taxon>
        <taxon>Pseudomonadati</taxon>
        <taxon>Bacteroidota</taxon>
        <taxon>Flavobacteriia</taxon>
        <taxon>Flavobacteriales</taxon>
        <taxon>Flavobacteriaceae</taxon>
        <taxon>Flagellimonas</taxon>
    </lineage>
</organism>
<name>A0A285MR76_9FLAO</name>
<keyword evidence="1" id="KW-0472">Membrane</keyword>
<dbReference type="AlphaFoldDB" id="A0A285MR76"/>
<accession>A0A285MR76</accession>
<evidence type="ECO:0000256" key="1">
    <source>
        <dbReference type="SAM" id="Phobius"/>
    </source>
</evidence>
<dbReference type="Proteomes" id="UP000219048">
    <property type="component" value="Unassembled WGS sequence"/>
</dbReference>
<evidence type="ECO:0000313" key="2">
    <source>
        <dbReference type="EMBL" id="SNY99684.1"/>
    </source>
</evidence>
<reference evidence="3" key="1">
    <citation type="submission" date="2017-09" db="EMBL/GenBank/DDBJ databases">
        <authorList>
            <person name="Varghese N."/>
            <person name="Submissions S."/>
        </authorList>
    </citation>
    <scope>NUCLEOTIDE SEQUENCE [LARGE SCALE GENOMIC DNA]</scope>
    <source>
        <strain evidence="3">DSM 25885</strain>
    </source>
</reference>
<proteinExistence type="predicted"/>
<keyword evidence="3" id="KW-1185">Reference proteome</keyword>
<protein>
    <recommendedName>
        <fullName evidence="4">Transmembrane protein</fullName>
    </recommendedName>
</protein>
<keyword evidence="1" id="KW-0812">Transmembrane</keyword>
<sequence length="154" mass="18330">MKKQLNNLNHVMVQVKIIVWPALKEELLKLDIIILKVRKYLLKYVMKTFFIQAFYPIKFKCLIIKILCRNSTLVFSCKQPKFHDFLREETWRFSFFGIRSMGKILNLNQPSLWRCKSQLINKNWLMFIMFCLLLYATSYKLAGAGAGDFFEDIS</sequence>
<evidence type="ECO:0000313" key="3">
    <source>
        <dbReference type="Proteomes" id="UP000219048"/>
    </source>
</evidence>
<gene>
    <name evidence="2" type="ORF">SAMN06265377_1495</name>
</gene>